<gene>
    <name evidence="1" type="ORF">BDP27DRAFT_1403866</name>
</gene>
<accession>A0A9P5PPY6</accession>
<keyword evidence="2" id="KW-1185">Reference proteome</keyword>
<sequence>MPAAHIPGAICVAWNPAVSKWDRAAPLKSILRSHLAKGAASRIFWETFEPTLARTLSTPEQFIELTALYDSLDGKTYRRDRISAAVRIFRLHHNLLFPLDDMIPQKDLQSDFEAWNKAFPPPQPQPSARYSFLSESKVKAGGRIKEEHRKWLEKNVNDIASARNEYKVTATELAIFLESEQQASSPDYAHYAALYLKTFGFSYEDVEKQSSANQNAILQDLAGSGSLGKDQGC</sequence>
<comment type="caution">
    <text evidence="1">The sequence shown here is derived from an EMBL/GenBank/DDBJ whole genome shotgun (WGS) entry which is preliminary data.</text>
</comment>
<dbReference type="EMBL" id="JADNRY010000075">
    <property type="protein sequence ID" value="KAF9067271.1"/>
    <property type="molecule type" value="Genomic_DNA"/>
</dbReference>
<reference evidence="1" key="1">
    <citation type="submission" date="2020-11" db="EMBL/GenBank/DDBJ databases">
        <authorList>
            <consortium name="DOE Joint Genome Institute"/>
            <person name="Ahrendt S."/>
            <person name="Riley R."/>
            <person name="Andreopoulos W."/>
            <person name="Labutti K."/>
            <person name="Pangilinan J."/>
            <person name="Ruiz-Duenas F.J."/>
            <person name="Barrasa J.M."/>
            <person name="Sanchez-Garcia M."/>
            <person name="Camarero S."/>
            <person name="Miyauchi S."/>
            <person name="Serrano A."/>
            <person name="Linde D."/>
            <person name="Babiker R."/>
            <person name="Drula E."/>
            <person name="Ayuso-Fernandez I."/>
            <person name="Pacheco R."/>
            <person name="Padilla G."/>
            <person name="Ferreira P."/>
            <person name="Barriuso J."/>
            <person name="Kellner H."/>
            <person name="Castanera R."/>
            <person name="Alfaro M."/>
            <person name="Ramirez L."/>
            <person name="Pisabarro A.G."/>
            <person name="Kuo A."/>
            <person name="Tritt A."/>
            <person name="Lipzen A."/>
            <person name="He G."/>
            <person name="Yan M."/>
            <person name="Ng V."/>
            <person name="Cullen D."/>
            <person name="Martin F."/>
            <person name="Rosso M.-N."/>
            <person name="Henrissat B."/>
            <person name="Hibbett D."/>
            <person name="Martinez A.T."/>
            <person name="Grigoriev I.V."/>
        </authorList>
    </citation>
    <scope>NUCLEOTIDE SEQUENCE</scope>
    <source>
        <strain evidence="1">AH 40177</strain>
    </source>
</reference>
<name>A0A9P5PPY6_9AGAR</name>
<evidence type="ECO:0000313" key="2">
    <source>
        <dbReference type="Proteomes" id="UP000772434"/>
    </source>
</evidence>
<organism evidence="1 2">
    <name type="scientific">Rhodocollybia butyracea</name>
    <dbReference type="NCBI Taxonomy" id="206335"/>
    <lineage>
        <taxon>Eukaryota</taxon>
        <taxon>Fungi</taxon>
        <taxon>Dikarya</taxon>
        <taxon>Basidiomycota</taxon>
        <taxon>Agaricomycotina</taxon>
        <taxon>Agaricomycetes</taxon>
        <taxon>Agaricomycetidae</taxon>
        <taxon>Agaricales</taxon>
        <taxon>Marasmiineae</taxon>
        <taxon>Omphalotaceae</taxon>
        <taxon>Rhodocollybia</taxon>
    </lineage>
</organism>
<dbReference type="AlphaFoldDB" id="A0A9P5PPY6"/>
<evidence type="ECO:0000313" key="1">
    <source>
        <dbReference type="EMBL" id="KAF9067271.1"/>
    </source>
</evidence>
<dbReference type="Proteomes" id="UP000772434">
    <property type="component" value="Unassembled WGS sequence"/>
</dbReference>
<protein>
    <submittedName>
        <fullName evidence="1">Uncharacterized protein</fullName>
    </submittedName>
</protein>
<proteinExistence type="predicted"/>